<dbReference type="GO" id="GO:0016787">
    <property type="term" value="F:hydrolase activity"/>
    <property type="evidence" value="ECO:0007669"/>
    <property type="project" value="UniProtKB-KW"/>
</dbReference>
<dbReference type="GO" id="GO:0003676">
    <property type="term" value="F:nucleic acid binding"/>
    <property type="evidence" value="ECO:0007669"/>
    <property type="project" value="InterPro"/>
</dbReference>
<evidence type="ECO:0000256" key="5">
    <source>
        <dbReference type="ARBA" id="ARBA00038437"/>
    </source>
</evidence>
<evidence type="ECO:0000256" key="7">
    <source>
        <dbReference type="SAM" id="MobiDB-lite"/>
    </source>
</evidence>
<evidence type="ECO:0000313" key="12">
    <source>
        <dbReference type="Proteomes" id="UP000184295"/>
    </source>
</evidence>
<dbReference type="SMART" id="SM00490">
    <property type="entry name" value="HELICc"/>
    <property type="match status" value="1"/>
</dbReference>
<dbReference type="PROSITE" id="PS51195">
    <property type="entry name" value="Q_MOTIF"/>
    <property type="match status" value="1"/>
</dbReference>
<dbReference type="STRING" id="1121881.SAMN02745225_01708"/>
<dbReference type="SMART" id="SM00487">
    <property type="entry name" value="DEXDc"/>
    <property type="match status" value="1"/>
</dbReference>
<dbReference type="InterPro" id="IPR044742">
    <property type="entry name" value="DEAD/DEAH_RhlB"/>
</dbReference>
<keyword evidence="3 11" id="KW-0347">Helicase</keyword>
<dbReference type="CDD" id="cd18787">
    <property type="entry name" value="SF2_C_DEAD"/>
    <property type="match status" value="1"/>
</dbReference>
<dbReference type="GO" id="GO:0003724">
    <property type="term" value="F:RNA helicase activity"/>
    <property type="evidence" value="ECO:0007669"/>
    <property type="project" value="InterPro"/>
</dbReference>
<proteinExistence type="inferred from homology"/>
<evidence type="ECO:0000256" key="2">
    <source>
        <dbReference type="ARBA" id="ARBA00022801"/>
    </source>
</evidence>
<evidence type="ECO:0000313" key="11">
    <source>
        <dbReference type="EMBL" id="SHE81830.1"/>
    </source>
</evidence>
<dbReference type="Gene3D" id="3.40.50.300">
    <property type="entry name" value="P-loop containing nucleotide triphosphate hydrolases"/>
    <property type="match status" value="2"/>
</dbReference>
<sequence length="448" mass="48969">MEKTVTFADLGVSEPIIHALSQLGIETPSEIQAAAIPEALQGKDVCGKASTGSGKTFAFGIPLVQLAKRSKPLAPGSLVLVPTRELALQVRNVLFSLAQTDPSKKVWIEAFYGGVPIDRQIRALRKGVSVVVATPGRLLDLIGRGAMYMNSLERIVLDEADLMADMGFLPDVEEILSHVGGDHQTMLFSATLDGYVDVLRKRHMKNPVTHEVAPREDRSELMSHHFFYVDARDKNALLSKVTHGAERSLVFVRTRDSAEEVAQLLYEEGADAELLTGAIRQSGRERVLRRFAQGKTQVLVATDVAARGLDISGLDLVVHYDMPDDEKAFVHRSGRTARAGKAGVVVTFVQGNQVRTLIKMQESLGLSQPILKVNVDDPALKGIAQGEQPVAEEYKVHPQDRTRSTSSSRWSSQRRNSGGYSGSRSNGYSSRGRSGSREGSVPSRRRSY</sequence>
<feature type="domain" description="Helicase ATP-binding" evidence="8">
    <location>
        <begin position="36"/>
        <end position="210"/>
    </location>
</feature>
<dbReference type="InterPro" id="IPR050079">
    <property type="entry name" value="DEAD_box_RNA_helicase"/>
</dbReference>
<keyword evidence="4" id="KW-0067">ATP-binding</keyword>
<evidence type="ECO:0000259" key="9">
    <source>
        <dbReference type="PROSITE" id="PS51194"/>
    </source>
</evidence>
<gene>
    <name evidence="11" type="ORF">SAMN02745225_01708</name>
</gene>
<dbReference type="InterPro" id="IPR027417">
    <property type="entry name" value="P-loop_NTPase"/>
</dbReference>
<keyword evidence="12" id="KW-1185">Reference proteome</keyword>
<dbReference type="EMBL" id="FQUL01000026">
    <property type="protein sequence ID" value="SHE81830.1"/>
    <property type="molecule type" value="Genomic_DNA"/>
</dbReference>
<evidence type="ECO:0000259" key="10">
    <source>
        <dbReference type="PROSITE" id="PS51195"/>
    </source>
</evidence>
<dbReference type="PROSITE" id="PS51192">
    <property type="entry name" value="HELICASE_ATP_BIND_1"/>
    <property type="match status" value="1"/>
</dbReference>
<dbReference type="Pfam" id="PF00271">
    <property type="entry name" value="Helicase_C"/>
    <property type="match status" value="1"/>
</dbReference>
<dbReference type="SUPFAM" id="SSF52540">
    <property type="entry name" value="P-loop containing nucleoside triphosphate hydrolases"/>
    <property type="match status" value="1"/>
</dbReference>
<feature type="short sequence motif" description="Q motif" evidence="6">
    <location>
        <begin position="5"/>
        <end position="33"/>
    </location>
</feature>
<keyword evidence="2" id="KW-0378">Hydrolase</keyword>
<dbReference type="AlphaFoldDB" id="A0A1M4WKZ6"/>
<evidence type="ECO:0000256" key="3">
    <source>
        <dbReference type="ARBA" id="ARBA00022806"/>
    </source>
</evidence>
<dbReference type="Pfam" id="PF00270">
    <property type="entry name" value="DEAD"/>
    <property type="match status" value="1"/>
</dbReference>
<dbReference type="PANTHER" id="PTHR47959">
    <property type="entry name" value="ATP-DEPENDENT RNA HELICASE RHLE-RELATED"/>
    <property type="match status" value="1"/>
</dbReference>
<dbReference type="InterPro" id="IPR001650">
    <property type="entry name" value="Helicase_C-like"/>
</dbReference>
<comment type="similarity">
    <text evidence="5">Belongs to the DEAD box helicase family.</text>
</comment>
<dbReference type="PANTHER" id="PTHR47959:SF13">
    <property type="entry name" value="ATP-DEPENDENT RNA HELICASE RHLE"/>
    <property type="match status" value="1"/>
</dbReference>
<evidence type="ECO:0000256" key="1">
    <source>
        <dbReference type="ARBA" id="ARBA00022741"/>
    </source>
</evidence>
<feature type="domain" description="Helicase C-terminal" evidence="9">
    <location>
        <begin position="233"/>
        <end position="379"/>
    </location>
</feature>
<dbReference type="GO" id="GO:0005524">
    <property type="term" value="F:ATP binding"/>
    <property type="evidence" value="ECO:0007669"/>
    <property type="project" value="UniProtKB-KW"/>
</dbReference>
<keyword evidence="1" id="KW-0547">Nucleotide-binding</keyword>
<dbReference type="InterPro" id="IPR014014">
    <property type="entry name" value="RNA_helicase_DEAD_Q_motif"/>
</dbReference>
<accession>A0A1M4WKZ6</accession>
<feature type="region of interest" description="Disordered" evidence="7">
    <location>
        <begin position="385"/>
        <end position="448"/>
    </location>
</feature>
<evidence type="ECO:0000256" key="4">
    <source>
        <dbReference type="ARBA" id="ARBA00022840"/>
    </source>
</evidence>
<feature type="compositionally biased region" description="Basic and acidic residues" evidence="7">
    <location>
        <begin position="392"/>
        <end position="403"/>
    </location>
</feature>
<feature type="compositionally biased region" description="Low complexity" evidence="7">
    <location>
        <begin position="404"/>
        <end position="442"/>
    </location>
</feature>
<protein>
    <submittedName>
        <fullName evidence="11">Superfamily II DNA and RNA helicase</fullName>
    </submittedName>
</protein>
<feature type="domain" description="DEAD-box RNA helicase Q" evidence="10">
    <location>
        <begin position="5"/>
        <end position="33"/>
    </location>
</feature>
<reference evidence="12" key="1">
    <citation type="submission" date="2016-11" db="EMBL/GenBank/DDBJ databases">
        <authorList>
            <person name="Varghese N."/>
            <person name="Submissions S."/>
        </authorList>
    </citation>
    <scope>NUCLEOTIDE SEQUENCE [LARGE SCALE GENOMIC DNA]</scope>
    <source>
        <strain evidence="12">DSM 19514</strain>
    </source>
</reference>
<organism evidence="11 12">
    <name type="scientific">Ferrithrix thermotolerans DSM 19514</name>
    <dbReference type="NCBI Taxonomy" id="1121881"/>
    <lineage>
        <taxon>Bacteria</taxon>
        <taxon>Bacillati</taxon>
        <taxon>Actinomycetota</taxon>
        <taxon>Acidimicrobiia</taxon>
        <taxon>Acidimicrobiales</taxon>
        <taxon>Acidimicrobiaceae</taxon>
        <taxon>Ferrithrix</taxon>
    </lineage>
</organism>
<evidence type="ECO:0000256" key="6">
    <source>
        <dbReference type="PROSITE-ProRule" id="PRU00552"/>
    </source>
</evidence>
<dbReference type="InterPro" id="IPR014001">
    <property type="entry name" value="Helicase_ATP-bd"/>
</dbReference>
<name>A0A1M4WKZ6_9ACTN</name>
<evidence type="ECO:0000259" key="8">
    <source>
        <dbReference type="PROSITE" id="PS51192"/>
    </source>
</evidence>
<dbReference type="OrthoDB" id="9805696at2"/>
<dbReference type="GO" id="GO:0005829">
    <property type="term" value="C:cytosol"/>
    <property type="evidence" value="ECO:0007669"/>
    <property type="project" value="TreeGrafter"/>
</dbReference>
<dbReference type="RefSeq" id="WP_084660351.1">
    <property type="nucleotide sequence ID" value="NZ_FQUL01000026.1"/>
</dbReference>
<dbReference type="InterPro" id="IPR011545">
    <property type="entry name" value="DEAD/DEAH_box_helicase_dom"/>
</dbReference>
<dbReference type="CDD" id="cd00268">
    <property type="entry name" value="DEADc"/>
    <property type="match status" value="1"/>
</dbReference>
<dbReference type="Proteomes" id="UP000184295">
    <property type="component" value="Unassembled WGS sequence"/>
</dbReference>
<dbReference type="PROSITE" id="PS51194">
    <property type="entry name" value="HELICASE_CTER"/>
    <property type="match status" value="1"/>
</dbReference>